<dbReference type="GO" id="GO:0006044">
    <property type="term" value="P:N-acetylglucosamine metabolic process"/>
    <property type="evidence" value="ECO:0007669"/>
    <property type="project" value="TreeGrafter"/>
</dbReference>
<evidence type="ECO:0000313" key="4">
    <source>
        <dbReference type="Proteomes" id="UP000827092"/>
    </source>
</evidence>
<dbReference type="SUPFAM" id="SSF52540">
    <property type="entry name" value="P-loop containing nucleoside triphosphate hydrolases"/>
    <property type="match status" value="1"/>
</dbReference>
<dbReference type="GO" id="GO:0006790">
    <property type="term" value="P:sulfur compound metabolic process"/>
    <property type="evidence" value="ECO:0007669"/>
    <property type="project" value="TreeGrafter"/>
</dbReference>
<dbReference type="GO" id="GO:0001517">
    <property type="term" value="F:N-acetylglucosamine 6-O-sulfotransferase activity"/>
    <property type="evidence" value="ECO:0007669"/>
    <property type="project" value="TreeGrafter"/>
</dbReference>
<evidence type="ECO:0000313" key="3">
    <source>
        <dbReference type="EMBL" id="KAG8199683.1"/>
    </source>
</evidence>
<dbReference type="InterPro" id="IPR000863">
    <property type="entry name" value="Sulfotransferase_dom"/>
</dbReference>
<feature type="transmembrane region" description="Helical" evidence="1">
    <location>
        <begin position="12"/>
        <end position="32"/>
    </location>
</feature>
<gene>
    <name evidence="3" type="ORF">JTE90_022133</name>
</gene>
<dbReference type="PANTHER" id="PTHR10704">
    <property type="entry name" value="CARBOHYDRATE SULFOTRANSFERASE"/>
    <property type="match status" value="1"/>
</dbReference>
<reference evidence="3 4" key="1">
    <citation type="journal article" date="2022" name="Nat. Ecol. Evol.">
        <title>A masculinizing supergene underlies an exaggerated male reproductive morph in a spider.</title>
        <authorList>
            <person name="Hendrickx F."/>
            <person name="De Corte Z."/>
            <person name="Sonet G."/>
            <person name="Van Belleghem S.M."/>
            <person name="Kostlbacher S."/>
            <person name="Vangestel C."/>
        </authorList>
    </citation>
    <scope>NUCLEOTIDE SEQUENCE [LARGE SCALE GENOMIC DNA]</scope>
    <source>
        <strain evidence="3">W744_W776</strain>
    </source>
</reference>
<dbReference type="Pfam" id="PF00685">
    <property type="entry name" value="Sulfotransfer_1"/>
    <property type="match status" value="1"/>
</dbReference>
<dbReference type="Gene3D" id="3.40.50.300">
    <property type="entry name" value="P-loop containing nucleotide triphosphate hydrolases"/>
    <property type="match status" value="1"/>
</dbReference>
<proteinExistence type="predicted"/>
<keyword evidence="1" id="KW-1133">Transmembrane helix</keyword>
<protein>
    <recommendedName>
        <fullName evidence="2">Sulfotransferase domain-containing protein</fullName>
    </recommendedName>
</protein>
<dbReference type="InterPro" id="IPR027417">
    <property type="entry name" value="P-loop_NTPase"/>
</dbReference>
<sequence length="382" mass="44385">MQNHFSSYRWRRYVPFLVFATVVAIVQLYAIAIKDPHFIKNAIQTLSNTKNRGNETLGPLHVLLVSYARTGSSFVGDLLQSVPDTFYHFEPLHFISNPVLNSSFDDARVLLNKVFNCNVSSIKGYLPWIQLHKEYMKLKRSLNYWKECSKKKKNLCFNASFVDSTCRKHKTVIVKTIRLKLREASELFLTHPNLNLKIIYLMRDPRGSINSRMKFPVSMWCKKDPMCSNPKYYCDSLAEDMKVACGLLKDRPEDFLIIRYEDLALDPFGTTDRLVKFLGMPSMPRDVEIFLKTHTSVIGSVREKYRTQGVDYAYSTFRNSSITAMSWRQQMSFKRVTQLQNYCQTTLTGMGYYPYYTVSNLRSNVNFDKNNDDAIRSYCSAN</sequence>
<dbReference type="EMBL" id="JAFNEN010000025">
    <property type="protein sequence ID" value="KAG8199683.1"/>
    <property type="molecule type" value="Genomic_DNA"/>
</dbReference>
<keyword evidence="1" id="KW-0812">Transmembrane</keyword>
<dbReference type="InterPro" id="IPR051135">
    <property type="entry name" value="Gal/GlcNAc/GalNAc_ST"/>
</dbReference>
<accession>A0AAV6VV48</accession>
<comment type="caution">
    <text evidence="3">The sequence shown here is derived from an EMBL/GenBank/DDBJ whole genome shotgun (WGS) entry which is preliminary data.</text>
</comment>
<organism evidence="3 4">
    <name type="scientific">Oedothorax gibbosus</name>
    <dbReference type="NCBI Taxonomy" id="931172"/>
    <lineage>
        <taxon>Eukaryota</taxon>
        <taxon>Metazoa</taxon>
        <taxon>Ecdysozoa</taxon>
        <taxon>Arthropoda</taxon>
        <taxon>Chelicerata</taxon>
        <taxon>Arachnida</taxon>
        <taxon>Araneae</taxon>
        <taxon>Araneomorphae</taxon>
        <taxon>Entelegynae</taxon>
        <taxon>Araneoidea</taxon>
        <taxon>Linyphiidae</taxon>
        <taxon>Erigoninae</taxon>
        <taxon>Oedothorax</taxon>
    </lineage>
</organism>
<dbReference type="Proteomes" id="UP000827092">
    <property type="component" value="Unassembled WGS sequence"/>
</dbReference>
<dbReference type="PANTHER" id="PTHR10704:SF44">
    <property type="entry name" value="LD35051P-RELATED"/>
    <property type="match status" value="1"/>
</dbReference>
<evidence type="ECO:0000259" key="2">
    <source>
        <dbReference type="Pfam" id="PF00685"/>
    </source>
</evidence>
<feature type="domain" description="Sulfotransferase" evidence="2">
    <location>
        <begin position="61"/>
        <end position="351"/>
    </location>
</feature>
<keyword evidence="1" id="KW-0472">Membrane</keyword>
<dbReference type="AlphaFoldDB" id="A0AAV6VV48"/>
<keyword evidence="4" id="KW-1185">Reference proteome</keyword>
<name>A0AAV6VV48_9ARAC</name>
<evidence type="ECO:0000256" key="1">
    <source>
        <dbReference type="SAM" id="Phobius"/>
    </source>
</evidence>